<feature type="chain" id="PRO_5040216866" evidence="2">
    <location>
        <begin position="18"/>
        <end position="232"/>
    </location>
</feature>
<protein>
    <submittedName>
        <fullName evidence="3">Uncharacterized protein</fullName>
    </submittedName>
</protein>
<dbReference type="RefSeq" id="XP_044724875.1">
    <property type="nucleotide sequence ID" value="XM_044858475.1"/>
</dbReference>
<feature type="region of interest" description="Disordered" evidence="1">
    <location>
        <begin position="17"/>
        <end position="71"/>
    </location>
</feature>
<comment type="caution">
    <text evidence="3">The sequence shown here is derived from an EMBL/GenBank/DDBJ whole genome shotgun (WGS) entry which is preliminary data.</text>
</comment>
<sequence length="232" mass="25085">MRFSAILATSLMGLALASPAPTPRDESGLVSGSPGSPSQTPADSGAQPTSSLNSDLPTPRSGNAEEDDPCPSELEAWKQCWDEIIVQSEESNPADGNEENMPTEEPQKTNKNLRRARRGLCDGVEDPTQCFKLLPSCLFPNKGLDGTRNCIDEKLQAAKGNNLRRAARGSKLNCDAFNGDFGKCRREWHGCLFPNKGLREAENCLQAGGKAAYKALKKSAQTSKSIDRNFRA</sequence>
<keyword evidence="4" id="KW-1185">Reference proteome</keyword>
<feature type="compositionally biased region" description="Polar residues" evidence="1">
    <location>
        <begin position="39"/>
        <end position="56"/>
    </location>
</feature>
<accession>A0A9P8NA21</accession>
<evidence type="ECO:0000313" key="3">
    <source>
        <dbReference type="EMBL" id="KAH0967362.1"/>
    </source>
</evidence>
<evidence type="ECO:0000256" key="2">
    <source>
        <dbReference type="SAM" id="SignalP"/>
    </source>
</evidence>
<keyword evidence="2" id="KW-0732">Signal</keyword>
<evidence type="ECO:0000256" key="1">
    <source>
        <dbReference type="SAM" id="MobiDB-lite"/>
    </source>
</evidence>
<name>A0A9P8NA21_9HYPO</name>
<reference evidence="3" key="1">
    <citation type="submission" date="2021-09" db="EMBL/GenBank/DDBJ databases">
        <title>A high-quality genome of the endoparasitic fungus Hirsutella rhossiliensis with a comparison of Hirsutella genomes reveals transposable elements contributing to genome size variation.</title>
        <authorList>
            <person name="Lin R."/>
            <person name="Jiao Y."/>
            <person name="Sun X."/>
            <person name="Ling J."/>
            <person name="Xie B."/>
            <person name="Cheng X."/>
        </authorList>
    </citation>
    <scope>NUCLEOTIDE SEQUENCE</scope>
    <source>
        <strain evidence="3">HR02</strain>
    </source>
</reference>
<dbReference type="AlphaFoldDB" id="A0A9P8NA21"/>
<dbReference type="GeneID" id="68349133"/>
<organism evidence="3 4">
    <name type="scientific">Hirsutella rhossiliensis</name>
    <dbReference type="NCBI Taxonomy" id="111463"/>
    <lineage>
        <taxon>Eukaryota</taxon>
        <taxon>Fungi</taxon>
        <taxon>Dikarya</taxon>
        <taxon>Ascomycota</taxon>
        <taxon>Pezizomycotina</taxon>
        <taxon>Sordariomycetes</taxon>
        <taxon>Hypocreomycetidae</taxon>
        <taxon>Hypocreales</taxon>
        <taxon>Ophiocordycipitaceae</taxon>
        <taxon>Hirsutella</taxon>
    </lineage>
</organism>
<feature type="signal peptide" evidence="2">
    <location>
        <begin position="1"/>
        <end position="17"/>
    </location>
</feature>
<dbReference type="EMBL" id="JAIZPD010000001">
    <property type="protein sequence ID" value="KAH0967362.1"/>
    <property type="molecule type" value="Genomic_DNA"/>
</dbReference>
<feature type="region of interest" description="Disordered" evidence="1">
    <location>
        <begin position="90"/>
        <end position="112"/>
    </location>
</feature>
<dbReference type="Proteomes" id="UP000824596">
    <property type="component" value="Unassembled WGS sequence"/>
</dbReference>
<gene>
    <name evidence="3" type="ORF">HRG_00004</name>
</gene>
<proteinExistence type="predicted"/>
<evidence type="ECO:0000313" key="4">
    <source>
        <dbReference type="Proteomes" id="UP000824596"/>
    </source>
</evidence>